<sequence length="133" mass="13515">MSGRSGTTADRGSATIWTAAAIAAIVGVLALMIAVGGAAVARHRAVAAADLAALAAAAHAGTGETRACERARWVTDNMRAQLTICRLHGRDARIEVTAEPPPLLAGFGAAHARARAGPAPESGADTQDERARR</sequence>
<dbReference type="AlphaFoldDB" id="A0A4Q7KX17"/>
<protein>
    <submittedName>
        <fullName evidence="4">Secretion/DNA translocation related TadE-like protein</fullName>
    </submittedName>
</protein>
<evidence type="ECO:0000256" key="2">
    <source>
        <dbReference type="SAM" id="Phobius"/>
    </source>
</evidence>
<dbReference type="InterPro" id="IPR021202">
    <property type="entry name" value="Rv3654c-like"/>
</dbReference>
<evidence type="ECO:0000313" key="5">
    <source>
        <dbReference type="Proteomes" id="UP000294257"/>
    </source>
</evidence>
<feature type="domain" description="Putative Flp pilus-assembly TadG-like N-terminal" evidence="3">
    <location>
        <begin position="12"/>
        <end position="58"/>
    </location>
</feature>
<dbReference type="NCBIfam" id="TIGR03816">
    <property type="entry name" value="tadE_like_DECH"/>
    <property type="match status" value="1"/>
</dbReference>
<feature type="compositionally biased region" description="Low complexity" evidence="1">
    <location>
        <begin position="109"/>
        <end position="120"/>
    </location>
</feature>
<organism evidence="4 5">
    <name type="scientific">Herbihabitans rhizosphaerae</name>
    <dbReference type="NCBI Taxonomy" id="1872711"/>
    <lineage>
        <taxon>Bacteria</taxon>
        <taxon>Bacillati</taxon>
        <taxon>Actinomycetota</taxon>
        <taxon>Actinomycetes</taxon>
        <taxon>Pseudonocardiales</taxon>
        <taxon>Pseudonocardiaceae</taxon>
        <taxon>Herbihabitans</taxon>
    </lineage>
</organism>
<keyword evidence="2" id="KW-0472">Membrane</keyword>
<feature type="transmembrane region" description="Helical" evidence="2">
    <location>
        <begin position="16"/>
        <end position="41"/>
    </location>
</feature>
<comment type="caution">
    <text evidence="4">The sequence shown here is derived from an EMBL/GenBank/DDBJ whole genome shotgun (WGS) entry which is preliminary data.</text>
</comment>
<evidence type="ECO:0000259" key="3">
    <source>
        <dbReference type="Pfam" id="PF13400"/>
    </source>
</evidence>
<keyword evidence="2" id="KW-1133">Transmembrane helix</keyword>
<gene>
    <name evidence="4" type="ORF">EV193_103576</name>
</gene>
<dbReference type="Proteomes" id="UP000294257">
    <property type="component" value="Unassembled WGS sequence"/>
</dbReference>
<dbReference type="InterPro" id="IPR028087">
    <property type="entry name" value="Tad_N"/>
</dbReference>
<keyword evidence="5" id="KW-1185">Reference proteome</keyword>
<evidence type="ECO:0000313" key="4">
    <source>
        <dbReference type="EMBL" id="RZS41255.1"/>
    </source>
</evidence>
<evidence type="ECO:0000256" key="1">
    <source>
        <dbReference type="SAM" id="MobiDB-lite"/>
    </source>
</evidence>
<dbReference type="EMBL" id="SGWQ01000003">
    <property type="protein sequence ID" value="RZS41255.1"/>
    <property type="molecule type" value="Genomic_DNA"/>
</dbReference>
<dbReference type="Pfam" id="PF13400">
    <property type="entry name" value="Tad"/>
    <property type="match status" value="1"/>
</dbReference>
<feature type="region of interest" description="Disordered" evidence="1">
    <location>
        <begin position="109"/>
        <end position="133"/>
    </location>
</feature>
<reference evidence="4 5" key="1">
    <citation type="submission" date="2019-02" db="EMBL/GenBank/DDBJ databases">
        <title>Genomic Encyclopedia of Type Strains, Phase IV (KMG-IV): sequencing the most valuable type-strain genomes for metagenomic binning, comparative biology and taxonomic classification.</title>
        <authorList>
            <person name="Goeker M."/>
        </authorList>
    </citation>
    <scope>NUCLEOTIDE SEQUENCE [LARGE SCALE GENOMIC DNA]</scope>
    <source>
        <strain evidence="4 5">DSM 101727</strain>
    </source>
</reference>
<dbReference type="RefSeq" id="WP_130344190.1">
    <property type="nucleotide sequence ID" value="NZ_SGWQ01000003.1"/>
</dbReference>
<dbReference type="OrthoDB" id="3701242at2"/>
<accession>A0A4Q7KX17</accession>
<proteinExistence type="predicted"/>
<keyword evidence="2" id="KW-0812">Transmembrane</keyword>
<name>A0A4Q7KX17_9PSEU</name>